<dbReference type="Pfam" id="PF13609">
    <property type="entry name" value="Porin_4"/>
    <property type="match status" value="1"/>
</dbReference>
<evidence type="ECO:0000256" key="7">
    <source>
        <dbReference type="ARBA" id="ARBA00023065"/>
    </source>
</evidence>
<keyword evidence="7" id="KW-0406">Ion transport</keyword>
<protein>
    <submittedName>
        <fullName evidence="13">Porin</fullName>
    </submittedName>
</protein>
<dbReference type="PANTHER" id="PTHR34501">
    <property type="entry name" value="PROTEIN YDDL-RELATED"/>
    <property type="match status" value="1"/>
</dbReference>
<dbReference type="RefSeq" id="WP_264891695.1">
    <property type="nucleotide sequence ID" value="NZ_CP110257.1"/>
</dbReference>
<dbReference type="InterPro" id="IPR023614">
    <property type="entry name" value="Porin_dom_sf"/>
</dbReference>
<evidence type="ECO:0000256" key="1">
    <source>
        <dbReference type="ARBA" id="ARBA00004571"/>
    </source>
</evidence>
<feature type="signal peptide" evidence="11">
    <location>
        <begin position="1"/>
        <end position="21"/>
    </location>
</feature>
<reference evidence="13" key="1">
    <citation type="submission" date="2022-10" db="EMBL/GenBank/DDBJ databases">
        <title>Complete genome sequence of Schlegelella aquatica LMG 23380.</title>
        <authorList>
            <person name="Musilova J."/>
            <person name="Kourilova X."/>
            <person name="Bezdicek M."/>
            <person name="Hermankova K."/>
            <person name="Obruca S."/>
            <person name="Sedlar K."/>
        </authorList>
    </citation>
    <scope>NUCLEOTIDE SEQUENCE</scope>
    <source>
        <strain evidence="13">LMG 23380</strain>
    </source>
</reference>
<evidence type="ECO:0000256" key="9">
    <source>
        <dbReference type="ARBA" id="ARBA00023136"/>
    </source>
</evidence>
<proteinExistence type="predicted"/>
<dbReference type="CDD" id="cd00342">
    <property type="entry name" value="gram_neg_porins"/>
    <property type="match status" value="1"/>
</dbReference>
<evidence type="ECO:0000313" key="14">
    <source>
        <dbReference type="Proteomes" id="UP001163266"/>
    </source>
</evidence>
<evidence type="ECO:0000256" key="4">
    <source>
        <dbReference type="ARBA" id="ARBA00022452"/>
    </source>
</evidence>
<evidence type="ECO:0000313" key="13">
    <source>
        <dbReference type="EMBL" id="UZD54126.1"/>
    </source>
</evidence>
<name>A0ABY6MPT5_9BURK</name>
<dbReference type="PRINTS" id="PR00184">
    <property type="entry name" value="NEISSPPORIN"/>
</dbReference>
<dbReference type="PANTHER" id="PTHR34501:SF9">
    <property type="entry name" value="MAJOR OUTER MEMBRANE PROTEIN P.IA"/>
    <property type="match status" value="1"/>
</dbReference>
<sequence length="361" mass="37702">MAIKKLALSALALAAAGAVQAQSSVTIYGVADAFLQVADGDETLTRLQSGGLNGSRLGLRGVEDLGGGLRALFTLEHGINLDDGSVGQSGVFWGRQAFVGLGSSTAGQLTLGRQYSSLYLASGDFSAFTNSSYGPSTTVIGGFGPGSAYEPVRGGGSSTNFTGGPARVNNSIKYETPSFNGFRVGALWGFGENTAGVGKTRVADIYARYTAGPLDAMLSYVDDKNESALKARTTTLAAAYSFGNARVMGGYLHFNDGTAANADGKGAWLGGDYRFGSHLVRAQYVLSNPKGGNNDTQALGVGYQYDFSKRTALYTSLTQFRNDDNVAGSTRTRWHGSVPSGLTTADDNDITEFVVGVRHSF</sequence>
<evidence type="ECO:0000256" key="11">
    <source>
        <dbReference type="SAM" id="SignalP"/>
    </source>
</evidence>
<accession>A0ABY6MPT5</accession>
<evidence type="ECO:0000256" key="2">
    <source>
        <dbReference type="ARBA" id="ARBA00011233"/>
    </source>
</evidence>
<dbReference type="PRINTS" id="PR00182">
    <property type="entry name" value="ECOLNEIPORIN"/>
</dbReference>
<dbReference type="InterPro" id="IPR001702">
    <property type="entry name" value="Porin_Gram-ve"/>
</dbReference>
<comment type="subcellular location">
    <subcellularLocation>
        <location evidence="1">Cell outer membrane</location>
        <topology evidence="1">Multi-pass membrane protein</topology>
    </subcellularLocation>
</comment>
<dbReference type="SUPFAM" id="SSF56935">
    <property type="entry name" value="Porins"/>
    <property type="match status" value="1"/>
</dbReference>
<keyword evidence="5" id="KW-0812">Transmembrane</keyword>
<keyword evidence="10" id="KW-0998">Cell outer membrane</keyword>
<keyword evidence="9" id="KW-0472">Membrane</keyword>
<gene>
    <name evidence="13" type="ORF">OMP39_10600</name>
</gene>
<dbReference type="InterPro" id="IPR033900">
    <property type="entry name" value="Gram_neg_porin_domain"/>
</dbReference>
<evidence type="ECO:0000256" key="3">
    <source>
        <dbReference type="ARBA" id="ARBA00022448"/>
    </source>
</evidence>
<dbReference type="Proteomes" id="UP001163266">
    <property type="component" value="Chromosome"/>
</dbReference>
<evidence type="ECO:0000256" key="8">
    <source>
        <dbReference type="ARBA" id="ARBA00023114"/>
    </source>
</evidence>
<dbReference type="EMBL" id="CP110257">
    <property type="protein sequence ID" value="UZD54126.1"/>
    <property type="molecule type" value="Genomic_DNA"/>
</dbReference>
<evidence type="ECO:0000256" key="6">
    <source>
        <dbReference type="ARBA" id="ARBA00022729"/>
    </source>
</evidence>
<keyword evidence="8" id="KW-0626">Porin</keyword>
<organism evidence="13 14">
    <name type="scientific">Caldimonas aquatica</name>
    <dbReference type="NCBI Taxonomy" id="376175"/>
    <lineage>
        <taxon>Bacteria</taxon>
        <taxon>Pseudomonadati</taxon>
        <taxon>Pseudomonadota</taxon>
        <taxon>Betaproteobacteria</taxon>
        <taxon>Burkholderiales</taxon>
        <taxon>Sphaerotilaceae</taxon>
        <taxon>Caldimonas</taxon>
    </lineage>
</organism>
<keyword evidence="6 11" id="KW-0732">Signal</keyword>
<keyword evidence="4" id="KW-1134">Transmembrane beta strand</keyword>
<feature type="chain" id="PRO_5046447499" evidence="11">
    <location>
        <begin position="22"/>
        <end position="361"/>
    </location>
</feature>
<keyword evidence="14" id="KW-1185">Reference proteome</keyword>
<dbReference type="InterPro" id="IPR002299">
    <property type="entry name" value="Porin_Neis"/>
</dbReference>
<evidence type="ECO:0000259" key="12">
    <source>
        <dbReference type="Pfam" id="PF13609"/>
    </source>
</evidence>
<dbReference type="InterPro" id="IPR050298">
    <property type="entry name" value="Gram-neg_bact_OMP"/>
</dbReference>
<evidence type="ECO:0000256" key="10">
    <source>
        <dbReference type="ARBA" id="ARBA00023237"/>
    </source>
</evidence>
<dbReference type="Gene3D" id="2.40.160.10">
    <property type="entry name" value="Porin"/>
    <property type="match status" value="1"/>
</dbReference>
<keyword evidence="3" id="KW-0813">Transport</keyword>
<feature type="domain" description="Porin" evidence="12">
    <location>
        <begin position="7"/>
        <end position="325"/>
    </location>
</feature>
<evidence type="ECO:0000256" key="5">
    <source>
        <dbReference type="ARBA" id="ARBA00022692"/>
    </source>
</evidence>
<comment type="subunit">
    <text evidence="2">Homotrimer.</text>
</comment>